<keyword evidence="4" id="KW-1185">Reference proteome</keyword>
<comment type="caution">
    <text evidence="3">The sequence shown here is derived from an EMBL/GenBank/DDBJ whole genome shotgun (WGS) entry which is preliminary data.</text>
</comment>
<keyword evidence="1" id="KW-0812">Transmembrane</keyword>
<keyword evidence="1" id="KW-0472">Membrane</keyword>
<proteinExistence type="predicted"/>
<feature type="transmembrane region" description="Helical" evidence="1">
    <location>
        <begin position="31"/>
        <end position="53"/>
    </location>
</feature>
<evidence type="ECO:0000256" key="2">
    <source>
        <dbReference type="SAM" id="SignalP"/>
    </source>
</evidence>
<keyword evidence="2" id="KW-0732">Signal</keyword>
<reference evidence="3 4" key="1">
    <citation type="submission" date="2018-08" db="EMBL/GenBank/DDBJ databases">
        <title>Pallidiluteibacterium maritimus gen. nov., sp. nov., isolated from coastal sediment.</title>
        <authorList>
            <person name="Zhou L.Y."/>
        </authorList>
    </citation>
    <scope>NUCLEOTIDE SEQUENCE [LARGE SCALE GENOMIC DNA]</scope>
    <source>
        <strain evidence="3 4">XSD2</strain>
    </source>
</reference>
<feature type="signal peptide" evidence="2">
    <location>
        <begin position="1"/>
        <end position="21"/>
    </location>
</feature>
<evidence type="ECO:0000256" key="1">
    <source>
        <dbReference type="SAM" id="Phobius"/>
    </source>
</evidence>
<gene>
    <name evidence="3" type="ORF">D1614_17860</name>
</gene>
<accession>A0A399SWE5</accession>
<dbReference type="EMBL" id="QWGR01000013">
    <property type="protein sequence ID" value="RIJ46541.1"/>
    <property type="molecule type" value="Genomic_DNA"/>
</dbReference>
<feature type="chain" id="PRO_5017465790" evidence="2">
    <location>
        <begin position="22"/>
        <end position="79"/>
    </location>
</feature>
<protein>
    <submittedName>
        <fullName evidence="3">Uncharacterized protein</fullName>
    </submittedName>
</protein>
<name>A0A399SWE5_9BACT</name>
<sequence length="79" mass="9004">MKKILLIWLVFFFGLSNQLFAKAGMANDETEFALALAGFLLLVAGFFEGIGYLKKNGKGLFIRFRTFLKNKLLMLRNSH</sequence>
<dbReference type="Proteomes" id="UP000265926">
    <property type="component" value="Unassembled WGS sequence"/>
</dbReference>
<evidence type="ECO:0000313" key="3">
    <source>
        <dbReference type="EMBL" id="RIJ46541.1"/>
    </source>
</evidence>
<dbReference type="AlphaFoldDB" id="A0A399SWE5"/>
<organism evidence="3 4">
    <name type="scientific">Maribellus luteus</name>
    <dbReference type="NCBI Taxonomy" id="2305463"/>
    <lineage>
        <taxon>Bacteria</taxon>
        <taxon>Pseudomonadati</taxon>
        <taxon>Bacteroidota</taxon>
        <taxon>Bacteroidia</taxon>
        <taxon>Marinilabiliales</taxon>
        <taxon>Prolixibacteraceae</taxon>
        <taxon>Maribellus</taxon>
    </lineage>
</organism>
<evidence type="ECO:0000313" key="4">
    <source>
        <dbReference type="Proteomes" id="UP000265926"/>
    </source>
</evidence>
<keyword evidence="1" id="KW-1133">Transmembrane helix</keyword>